<evidence type="ECO:0000313" key="10">
    <source>
        <dbReference type="Proteomes" id="UP000660262"/>
    </source>
</evidence>
<feature type="region of interest" description="Disordered" evidence="7">
    <location>
        <begin position="632"/>
        <end position="659"/>
    </location>
</feature>
<name>A0A830HBF5_9CHLO</name>
<evidence type="ECO:0000256" key="5">
    <source>
        <dbReference type="ARBA" id="ARBA00023136"/>
    </source>
</evidence>
<feature type="region of interest" description="Disordered" evidence="7">
    <location>
        <begin position="40"/>
        <end position="100"/>
    </location>
</feature>
<feature type="compositionally biased region" description="Polar residues" evidence="7">
    <location>
        <begin position="600"/>
        <end position="614"/>
    </location>
</feature>
<evidence type="ECO:0000256" key="1">
    <source>
        <dbReference type="ARBA" id="ARBA00004184"/>
    </source>
</evidence>
<gene>
    <name evidence="9" type="ORF">PPROV_000343900</name>
</gene>
<comment type="caution">
    <text evidence="9">The sequence shown here is derived from an EMBL/GenBank/DDBJ whole genome shotgun (WGS) entry which is preliminary data.</text>
</comment>
<feature type="compositionally biased region" description="Basic and acidic residues" evidence="7">
    <location>
        <begin position="171"/>
        <end position="193"/>
    </location>
</feature>
<feature type="region of interest" description="Disordered" evidence="7">
    <location>
        <begin position="167"/>
        <end position="193"/>
    </location>
</feature>
<dbReference type="PANTHER" id="PTHR23157:SF25">
    <property type="entry name" value="GRIP AND COILED-COIL DOMAIN-CONTAINING PROTEIN 1"/>
    <property type="match status" value="1"/>
</dbReference>
<keyword evidence="10" id="KW-1185">Reference proteome</keyword>
<reference evidence="9" key="1">
    <citation type="submission" date="2020-10" db="EMBL/GenBank/DDBJ databases">
        <title>Unveiling of a novel bifunctional photoreceptor, Dualchrome1, isolated from a cosmopolitan green alga.</title>
        <authorList>
            <person name="Suzuki S."/>
            <person name="Kawachi M."/>
        </authorList>
    </citation>
    <scope>NUCLEOTIDE SEQUENCE</scope>
    <source>
        <strain evidence="9">NIES 2893</strain>
    </source>
</reference>
<evidence type="ECO:0000313" key="9">
    <source>
        <dbReference type="EMBL" id="GHP04686.1"/>
    </source>
</evidence>
<feature type="compositionally biased region" description="Basic and acidic residues" evidence="7">
    <location>
        <begin position="719"/>
        <end position="738"/>
    </location>
</feature>
<feature type="region of interest" description="Disordered" evidence="7">
    <location>
        <begin position="212"/>
        <end position="279"/>
    </location>
</feature>
<dbReference type="PROSITE" id="PS50913">
    <property type="entry name" value="GRIP"/>
    <property type="match status" value="1"/>
</dbReference>
<keyword evidence="4 6" id="KW-0175">Coiled coil</keyword>
<sequence length="978" mass="106208">MSSSSSSKPGPFANKTREELETLLTGTVKKLKATDAKLKDLQKNHDETIKQQAASTGGDDSGENEKRIAQLEQERDDARKESAERTAERDGATAEAEGLRKQIVDLEARSASAEIAGGEEVRTLQERLKQAEMAALEVPKLQSALSAAKEEAEALRMAKNDAMTQLAQAESSREGDVNAQVEKAREEAKDMKRKLDETTKKFAKVAEKKQAEFKSELEKSKKELENTAAKLSAKESELSAAETRVASLETQLGEASTVARRAQTASDQAEARASSAAEELAQLKLKSAAQSRDDDDRLDEMYQEMDALRADAEKLERQLNESRRLYSEKEQEALEANAQLEEAKEVLARGDAASREEVEKLKESVKVATARLEEEMASQMARLKEARDEAAAATSRADKLEATAGGDKARLQALLDSKTADLTRWTKEMESERERVKHALGEAKKKLAKAEKAKQAAEAKVSEMRQQVEESKASGVAASETILLELRESKAEIERLSEEASHYRARAVKTLKSKDDEIAQLKDEAHITGLHERLQSLEDVNERVTSELSAARDEAEKLRDELAKLGQEAASRMREVKEGYQKRLAELEGKLVRMREETMENASSTLSASKAQQPASTDEALALELSELRRAAAAAAKGRDGAASDLRRREAAHAAERKEFESFRTMASAMLEEKDEEIRKLLDELADERSALRRRENQPAAAAATASNALPRPSASASPRHENGHGNGFDDKGDEEAKSSPSTKWRNGDDILSGLGVGTAGGGDPGTYEDLVMETGRGSTGGYDDYDASLPGFDASLPGFGQGFLGGRGGSNLVQLAQLQAMRDEEMMSQMRQITELSAEVSRLTETNTALSREMRRARDDAEEEERLKKRAEVADSATNVTYLKNVVLKLLETGEGDALLPILSRLLQFSPDEAQRAHKAMADAAAPPLPAAAAAVDAMGSAVSMLSSYLNTTTTTTTSAATGSGAASASTTTTPRS</sequence>
<keyword evidence="3" id="KW-0963">Cytoplasm</keyword>
<feature type="compositionally biased region" description="Basic and acidic residues" evidence="7">
    <location>
        <begin position="212"/>
        <end position="225"/>
    </location>
</feature>
<dbReference type="InterPro" id="IPR051952">
    <property type="entry name" value="Golgi-autophagy_related"/>
</dbReference>
<feature type="compositionally biased region" description="Basic and acidic residues" evidence="7">
    <location>
        <begin position="63"/>
        <end position="100"/>
    </location>
</feature>
<feature type="coiled-coil region" evidence="6">
    <location>
        <begin position="834"/>
        <end position="875"/>
    </location>
</feature>
<evidence type="ECO:0000256" key="7">
    <source>
        <dbReference type="SAM" id="MobiDB-lite"/>
    </source>
</evidence>
<evidence type="ECO:0000256" key="6">
    <source>
        <dbReference type="SAM" id="Coils"/>
    </source>
</evidence>
<dbReference type="AlphaFoldDB" id="A0A830HBF5"/>
<dbReference type="InterPro" id="IPR000237">
    <property type="entry name" value="GRIP_dom"/>
</dbReference>
<evidence type="ECO:0000256" key="4">
    <source>
        <dbReference type="ARBA" id="ARBA00023054"/>
    </source>
</evidence>
<evidence type="ECO:0000256" key="2">
    <source>
        <dbReference type="ARBA" id="ARBA00004496"/>
    </source>
</evidence>
<comment type="subcellular location">
    <subcellularLocation>
        <location evidence="2">Cytoplasm</location>
    </subcellularLocation>
    <subcellularLocation>
        <location evidence="1">Endomembrane system</location>
        <topology evidence="1">Peripheral membrane protein</topology>
    </subcellularLocation>
</comment>
<feature type="region of interest" description="Disordered" evidence="7">
    <location>
        <begin position="384"/>
        <end position="406"/>
    </location>
</feature>
<feature type="compositionally biased region" description="Basic and acidic residues" evidence="7">
    <location>
        <begin position="450"/>
        <end position="472"/>
    </location>
</feature>
<protein>
    <recommendedName>
        <fullName evidence="8">GRIP domain-containing protein</fullName>
    </recommendedName>
</protein>
<feature type="region of interest" description="Disordered" evidence="7">
    <location>
        <begin position="954"/>
        <end position="978"/>
    </location>
</feature>
<feature type="compositionally biased region" description="Gly residues" evidence="7">
    <location>
        <begin position="755"/>
        <end position="765"/>
    </location>
</feature>
<dbReference type="PANTHER" id="PTHR23157">
    <property type="entry name" value="GRIP AND COILED-COIL DOMAIN-CONTAINING PROTEIN 1"/>
    <property type="match status" value="1"/>
</dbReference>
<evidence type="ECO:0000259" key="8">
    <source>
        <dbReference type="PROSITE" id="PS50913"/>
    </source>
</evidence>
<dbReference type="Pfam" id="PF01465">
    <property type="entry name" value="GRIP"/>
    <property type="match status" value="1"/>
</dbReference>
<dbReference type="Proteomes" id="UP000660262">
    <property type="component" value="Unassembled WGS sequence"/>
</dbReference>
<proteinExistence type="predicted"/>
<feature type="compositionally biased region" description="Low complexity" evidence="7">
    <location>
        <begin position="700"/>
        <end position="709"/>
    </location>
</feature>
<feature type="region of interest" description="Disordered" evidence="7">
    <location>
        <begin position="692"/>
        <end position="776"/>
    </location>
</feature>
<dbReference type="SMART" id="SM00755">
    <property type="entry name" value="Grip"/>
    <property type="match status" value="1"/>
</dbReference>
<evidence type="ECO:0000256" key="3">
    <source>
        <dbReference type="ARBA" id="ARBA00022490"/>
    </source>
</evidence>
<accession>A0A830HBF5</accession>
<organism evidence="9 10">
    <name type="scientific">Pycnococcus provasolii</name>
    <dbReference type="NCBI Taxonomy" id="41880"/>
    <lineage>
        <taxon>Eukaryota</taxon>
        <taxon>Viridiplantae</taxon>
        <taxon>Chlorophyta</taxon>
        <taxon>Pseudoscourfieldiophyceae</taxon>
        <taxon>Pseudoscourfieldiales</taxon>
        <taxon>Pycnococcaceae</taxon>
        <taxon>Pycnococcus</taxon>
    </lineage>
</organism>
<feature type="region of interest" description="Disordered" evidence="7">
    <location>
        <begin position="450"/>
        <end position="474"/>
    </location>
</feature>
<dbReference type="GO" id="GO:0005794">
    <property type="term" value="C:Golgi apparatus"/>
    <property type="evidence" value="ECO:0007669"/>
    <property type="project" value="TreeGrafter"/>
</dbReference>
<dbReference type="OrthoDB" id="515724at2759"/>
<feature type="compositionally biased region" description="Low complexity" evidence="7">
    <location>
        <begin position="265"/>
        <end position="279"/>
    </location>
</feature>
<feature type="domain" description="GRIP" evidence="8">
    <location>
        <begin position="874"/>
        <end position="921"/>
    </location>
</feature>
<dbReference type="EMBL" id="BNJQ01000008">
    <property type="protein sequence ID" value="GHP04686.1"/>
    <property type="molecule type" value="Genomic_DNA"/>
</dbReference>
<keyword evidence="5" id="KW-0472">Membrane</keyword>
<feature type="compositionally biased region" description="Basic and acidic residues" evidence="7">
    <location>
        <begin position="637"/>
        <end position="659"/>
    </location>
</feature>
<feature type="compositionally biased region" description="Basic and acidic residues" evidence="7">
    <location>
        <begin position="40"/>
        <end position="49"/>
    </location>
</feature>
<feature type="compositionally biased region" description="Basic and acidic residues" evidence="7">
    <location>
        <begin position="384"/>
        <end position="401"/>
    </location>
</feature>
<feature type="region of interest" description="Disordered" evidence="7">
    <location>
        <begin position="595"/>
        <end position="618"/>
    </location>
</feature>